<dbReference type="FunFam" id="1.20.5.2210:FF:000003">
    <property type="entry name" value="ATP synthase subunit B"/>
    <property type="match status" value="1"/>
</dbReference>
<dbReference type="EMBL" id="BLKM01000138">
    <property type="protein sequence ID" value="GFG29429.1"/>
    <property type="molecule type" value="Genomic_DNA"/>
</dbReference>
<dbReference type="OrthoDB" id="67388at2759"/>
<accession>A0A6L2PAL2</accession>
<proteinExistence type="inferred from homology"/>
<keyword evidence="4 9" id="KW-0375">Hydrogen ion transport</keyword>
<dbReference type="Pfam" id="PF05405">
    <property type="entry name" value="Mt_ATP-synt_B"/>
    <property type="match status" value="1"/>
</dbReference>
<dbReference type="PANTHER" id="PTHR12733:SF3">
    <property type="entry name" value="ATP SYNTHASE F(0) COMPLEX SUBUNIT B1, MITOCHONDRIAL"/>
    <property type="match status" value="1"/>
</dbReference>
<evidence type="ECO:0000256" key="9">
    <source>
        <dbReference type="RuleBase" id="RU368017"/>
    </source>
</evidence>
<evidence type="ECO:0000313" key="11">
    <source>
        <dbReference type="Proteomes" id="UP000502823"/>
    </source>
</evidence>
<keyword evidence="5 9" id="KW-0999">Mitochondrion inner membrane</keyword>
<evidence type="ECO:0000256" key="2">
    <source>
        <dbReference type="ARBA" id="ARBA00022448"/>
    </source>
</evidence>
<dbReference type="PANTHER" id="PTHR12733">
    <property type="entry name" value="MITOCHONDRIAL ATP SYNTHASE B CHAIN"/>
    <property type="match status" value="1"/>
</dbReference>
<protein>
    <recommendedName>
        <fullName evidence="9">ATP synthase subunit b</fullName>
    </recommendedName>
</protein>
<dbReference type="GO" id="GO:0045259">
    <property type="term" value="C:proton-transporting ATP synthase complex"/>
    <property type="evidence" value="ECO:0007669"/>
    <property type="project" value="UniProtKB-KW"/>
</dbReference>
<dbReference type="GO" id="GO:0046933">
    <property type="term" value="F:proton-transporting ATP synthase activity, rotational mechanism"/>
    <property type="evidence" value="ECO:0007669"/>
    <property type="project" value="TreeGrafter"/>
</dbReference>
<keyword evidence="7 9" id="KW-0496">Mitochondrion</keyword>
<comment type="subunit">
    <text evidence="9">F-type ATPases have 2 components, CF(1) - the catalytic core - and CF(0) - the membrane proton channel. CF(1) and CF(0) have multiple subunits.</text>
</comment>
<dbReference type="InterPro" id="IPR013837">
    <property type="entry name" value="ATP_synth_F0_suB"/>
</dbReference>
<dbReference type="InParanoid" id="A0A6L2PAL2"/>
<dbReference type="AlphaFoldDB" id="A0A6L2PAL2"/>
<dbReference type="Gene3D" id="1.20.5.2210">
    <property type="match status" value="1"/>
</dbReference>
<evidence type="ECO:0000256" key="7">
    <source>
        <dbReference type="ARBA" id="ARBA00023128"/>
    </source>
</evidence>
<comment type="subcellular location">
    <subcellularLocation>
        <location evidence="9">Mitochondrion</location>
    </subcellularLocation>
    <subcellularLocation>
        <location evidence="9">Mitochondrion inner membrane</location>
    </subcellularLocation>
</comment>
<evidence type="ECO:0000256" key="1">
    <source>
        <dbReference type="ARBA" id="ARBA00007479"/>
    </source>
</evidence>
<dbReference type="SUPFAM" id="SSF161060">
    <property type="entry name" value="ATP synthase B chain-like"/>
    <property type="match status" value="1"/>
</dbReference>
<reference evidence="11" key="1">
    <citation type="submission" date="2020-01" db="EMBL/GenBank/DDBJ databases">
        <title>Draft genome sequence of the Termite Coptotermes fromosanus.</title>
        <authorList>
            <person name="Itakura S."/>
            <person name="Yosikawa Y."/>
            <person name="Umezawa K."/>
        </authorList>
    </citation>
    <scope>NUCLEOTIDE SEQUENCE [LARGE SCALE GENOMIC DNA]</scope>
</reference>
<evidence type="ECO:0000313" key="10">
    <source>
        <dbReference type="EMBL" id="GFG29429.1"/>
    </source>
</evidence>
<comment type="function">
    <text evidence="9">Subunit b, of the mitochondrial membrane ATP synthase complex (F(1)F(0) ATP synthase or Complex V) that produces ATP from ADP in the presence of a proton gradient across the membrane which is generated by electron transport complexes of the respiratory chain. ATP synthase complex consist of a soluble F(1) head domain - the catalytic core - and a membrane F(1) domain - the membrane proton channel. These two domains are linked by a central stalk rotating inside the F(1) region and a stationary peripheral stalk. During catalysis, ATP synthesis in the catalytic domain of F(1) is coupled via a rotary mechanism of the central stalk subunits to proton translocation. In vivo, can only synthesize ATP although its ATP hydrolase activity can be activated artificially in vitro. Part of the complex F(0) domain. Part of the complex F(0) domain and the peripheric stalk, which acts as a stator to hold the catalytic alpha(3)beta(3) subcomplex and subunit a/ATP6 static relative to the rotary elements.</text>
</comment>
<name>A0A6L2PAL2_COPFO</name>
<evidence type="ECO:0000256" key="4">
    <source>
        <dbReference type="ARBA" id="ARBA00022781"/>
    </source>
</evidence>
<comment type="similarity">
    <text evidence="1 9">Belongs to the eukaryotic ATPase B chain family.</text>
</comment>
<sequence>MVLVWVTVKFEKCWKLFAHQTAAASGERDEVNFPRLVRAEFPDKVRHGFIPEEWFKFFYKKTGVTGPYTFGVGLATYLVSKEIYVLEHEYYTGISILIMTVFIIKKLGPKFAAYLDKEIDAYEQSWKQSRLDEIGTYSDAVEAEKKEQWRAEGQKDLFAAKKENVALQLEAAYRERLVTVFSEVKRRLDYQVERQNVDRRIAHKHMVAWIVQNVLKSISPQQEKESLAKCIADLRALAKA</sequence>
<dbReference type="InterPro" id="IPR008688">
    <property type="entry name" value="ATP_synth_Bsub_B/MI25"/>
</dbReference>
<keyword evidence="8 9" id="KW-0472">Membrane</keyword>
<gene>
    <name evidence="10" type="ORF">Cfor_02630</name>
</gene>
<evidence type="ECO:0000256" key="3">
    <source>
        <dbReference type="ARBA" id="ARBA00022547"/>
    </source>
</evidence>
<evidence type="ECO:0000256" key="8">
    <source>
        <dbReference type="ARBA" id="ARBA00023136"/>
    </source>
</evidence>
<keyword evidence="11" id="KW-1185">Reference proteome</keyword>
<organism evidence="10 11">
    <name type="scientific">Coptotermes formosanus</name>
    <name type="common">Formosan subterranean termite</name>
    <dbReference type="NCBI Taxonomy" id="36987"/>
    <lineage>
        <taxon>Eukaryota</taxon>
        <taxon>Metazoa</taxon>
        <taxon>Ecdysozoa</taxon>
        <taxon>Arthropoda</taxon>
        <taxon>Hexapoda</taxon>
        <taxon>Insecta</taxon>
        <taxon>Pterygota</taxon>
        <taxon>Neoptera</taxon>
        <taxon>Polyneoptera</taxon>
        <taxon>Dictyoptera</taxon>
        <taxon>Blattodea</taxon>
        <taxon>Blattoidea</taxon>
        <taxon>Termitoidae</taxon>
        <taxon>Rhinotermitidae</taxon>
        <taxon>Coptotermes</taxon>
    </lineage>
</organism>
<dbReference type="SMR" id="A0A6L2PAL2"/>
<keyword evidence="6 9" id="KW-0406">Ion transport</keyword>
<evidence type="ECO:0000256" key="5">
    <source>
        <dbReference type="ARBA" id="ARBA00022792"/>
    </source>
</evidence>
<dbReference type="GO" id="GO:0005743">
    <property type="term" value="C:mitochondrial inner membrane"/>
    <property type="evidence" value="ECO:0007669"/>
    <property type="project" value="UniProtKB-SubCell"/>
</dbReference>
<keyword evidence="3 9" id="KW-0138">CF(0)</keyword>
<keyword evidence="2 9" id="KW-0813">Transport</keyword>
<comment type="caution">
    <text evidence="10">The sequence shown here is derived from an EMBL/GenBank/DDBJ whole genome shotgun (WGS) entry which is preliminary data.</text>
</comment>
<dbReference type="FunCoup" id="A0A6L2PAL2">
    <property type="interactions" value="962"/>
</dbReference>
<dbReference type="Proteomes" id="UP000502823">
    <property type="component" value="Unassembled WGS sequence"/>
</dbReference>
<evidence type="ECO:0000256" key="6">
    <source>
        <dbReference type="ARBA" id="ARBA00023065"/>
    </source>
</evidence>